<evidence type="ECO:0000313" key="8">
    <source>
        <dbReference type="EMBL" id="GGQ22985.1"/>
    </source>
</evidence>
<evidence type="ECO:0000256" key="5">
    <source>
        <dbReference type="SAM" id="MobiDB-lite"/>
    </source>
</evidence>
<evidence type="ECO:0008006" key="10">
    <source>
        <dbReference type="Google" id="ProtNLM"/>
    </source>
</evidence>
<gene>
    <name evidence="8" type="ORF">GCM10010140_61750</name>
</gene>
<keyword evidence="1" id="KW-0229">DNA integration</keyword>
<reference evidence="9" key="1">
    <citation type="journal article" date="2019" name="Int. J. Syst. Evol. Microbiol.">
        <title>The Global Catalogue of Microorganisms (GCM) 10K type strain sequencing project: providing services to taxonomists for standard genome sequencing and annotation.</title>
        <authorList>
            <consortium name="The Broad Institute Genomics Platform"/>
            <consortium name="The Broad Institute Genome Sequencing Center for Infectious Disease"/>
            <person name="Wu L."/>
            <person name="Ma J."/>
        </authorList>
    </citation>
    <scope>NUCLEOTIDE SEQUENCE [LARGE SCALE GENOMIC DNA]</scope>
    <source>
        <strain evidence="9">JCM 3115</strain>
    </source>
</reference>
<evidence type="ECO:0000256" key="1">
    <source>
        <dbReference type="ARBA" id="ARBA00022908"/>
    </source>
</evidence>
<feature type="domain" description="Core-binding (CB)" evidence="7">
    <location>
        <begin position="88"/>
        <end position="180"/>
    </location>
</feature>
<evidence type="ECO:0000259" key="6">
    <source>
        <dbReference type="PROSITE" id="PS51898"/>
    </source>
</evidence>
<feature type="compositionally biased region" description="Basic and acidic residues" evidence="5">
    <location>
        <begin position="7"/>
        <end position="17"/>
    </location>
</feature>
<keyword evidence="3" id="KW-0233">DNA recombination</keyword>
<dbReference type="InterPro" id="IPR002104">
    <property type="entry name" value="Integrase_catalytic"/>
</dbReference>
<dbReference type="Gene3D" id="1.10.150.130">
    <property type="match status" value="1"/>
</dbReference>
<dbReference type="InterPro" id="IPR044068">
    <property type="entry name" value="CB"/>
</dbReference>
<feature type="domain" description="Tyr recombinase" evidence="6">
    <location>
        <begin position="202"/>
        <end position="381"/>
    </location>
</feature>
<dbReference type="EMBL" id="BMQJ01000018">
    <property type="protein sequence ID" value="GGQ22985.1"/>
    <property type="molecule type" value="Genomic_DNA"/>
</dbReference>
<dbReference type="RefSeq" id="WP_189249954.1">
    <property type="nucleotide sequence ID" value="NZ_BMQJ01000018.1"/>
</dbReference>
<evidence type="ECO:0000256" key="4">
    <source>
        <dbReference type="PROSITE-ProRule" id="PRU01248"/>
    </source>
</evidence>
<dbReference type="PROSITE" id="PS51898">
    <property type="entry name" value="TYR_RECOMBINASE"/>
    <property type="match status" value="1"/>
</dbReference>
<dbReference type="SUPFAM" id="SSF56349">
    <property type="entry name" value="DNA breaking-rejoining enzymes"/>
    <property type="match status" value="1"/>
</dbReference>
<dbReference type="InterPro" id="IPR010998">
    <property type="entry name" value="Integrase_recombinase_N"/>
</dbReference>
<dbReference type="Proteomes" id="UP000611554">
    <property type="component" value="Unassembled WGS sequence"/>
</dbReference>
<name>A0ABQ2REI6_9ACTN</name>
<accession>A0ABQ2REI6</accession>
<evidence type="ECO:0000256" key="3">
    <source>
        <dbReference type="ARBA" id="ARBA00023172"/>
    </source>
</evidence>
<evidence type="ECO:0000256" key="2">
    <source>
        <dbReference type="ARBA" id="ARBA00023125"/>
    </source>
</evidence>
<dbReference type="PANTHER" id="PTHR30349">
    <property type="entry name" value="PHAGE INTEGRASE-RELATED"/>
    <property type="match status" value="1"/>
</dbReference>
<keyword evidence="2 4" id="KW-0238">DNA-binding</keyword>
<dbReference type="PANTHER" id="PTHR30349:SF90">
    <property type="entry name" value="TYROSINE RECOMBINASE XERD"/>
    <property type="match status" value="1"/>
</dbReference>
<dbReference type="InterPro" id="IPR050090">
    <property type="entry name" value="Tyrosine_recombinase_XerCD"/>
</dbReference>
<sequence>MSLADPEPDRADAEAGGKDAVSPPVRSSAASSALAPLMASGALLLDSPSEEEEEEGAELVWLHEHNAAPIALPPKGSSPPARTPAELATLLRAVQAPEEALAATAGWLLSDRRSSPATQRNYLRDISWWLWWVQARGLHLGDAPFFEADLYAAAMRGAGLSANTRLARISAASSWYVYLRRANAATTNPFDGMDRPKRRLLAPTRYITGPELDEMVAETVAGESPRTQAIMAVLRGTACRVSSLLGVQLHQLTHQGRFRVLQLPVKGGGIHPVKVSSYMGELIDGYLAERGTAPGPLFVSRTGRPLQRTYIRELIQRLAAAVGVPDARQLSIHGIRHSVATALLDAGEDLSVVQALLGHASPDTTQVYAHPDTLTRSPADRIDQRMAIAAERRTRHAR</sequence>
<dbReference type="Pfam" id="PF00589">
    <property type="entry name" value="Phage_integrase"/>
    <property type="match status" value="1"/>
</dbReference>
<keyword evidence="9" id="KW-1185">Reference proteome</keyword>
<dbReference type="Pfam" id="PF02899">
    <property type="entry name" value="Phage_int_SAM_1"/>
    <property type="match status" value="1"/>
</dbReference>
<feature type="region of interest" description="Disordered" evidence="5">
    <location>
        <begin position="1"/>
        <end position="33"/>
    </location>
</feature>
<dbReference type="Gene3D" id="1.10.443.10">
    <property type="entry name" value="Intergrase catalytic core"/>
    <property type="match status" value="1"/>
</dbReference>
<dbReference type="InterPro" id="IPR004107">
    <property type="entry name" value="Integrase_SAM-like_N"/>
</dbReference>
<organism evidence="8 9">
    <name type="scientific">Streptosporangium pseudovulgare</name>
    <dbReference type="NCBI Taxonomy" id="35765"/>
    <lineage>
        <taxon>Bacteria</taxon>
        <taxon>Bacillati</taxon>
        <taxon>Actinomycetota</taxon>
        <taxon>Actinomycetes</taxon>
        <taxon>Streptosporangiales</taxon>
        <taxon>Streptosporangiaceae</taxon>
        <taxon>Streptosporangium</taxon>
    </lineage>
</organism>
<dbReference type="InterPro" id="IPR011010">
    <property type="entry name" value="DNA_brk_join_enz"/>
</dbReference>
<proteinExistence type="predicted"/>
<protein>
    <recommendedName>
        <fullName evidence="10">Integrase</fullName>
    </recommendedName>
</protein>
<evidence type="ECO:0000313" key="9">
    <source>
        <dbReference type="Proteomes" id="UP000611554"/>
    </source>
</evidence>
<comment type="caution">
    <text evidence="8">The sequence shown here is derived from an EMBL/GenBank/DDBJ whole genome shotgun (WGS) entry which is preliminary data.</text>
</comment>
<evidence type="ECO:0000259" key="7">
    <source>
        <dbReference type="PROSITE" id="PS51900"/>
    </source>
</evidence>
<dbReference type="PROSITE" id="PS51900">
    <property type="entry name" value="CB"/>
    <property type="match status" value="1"/>
</dbReference>
<dbReference type="InterPro" id="IPR013762">
    <property type="entry name" value="Integrase-like_cat_sf"/>
</dbReference>